<reference evidence="1" key="1">
    <citation type="submission" date="2022-08" db="EMBL/GenBank/DDBJ databases">
        <authorList>
            <consortium name="DOE Joint Genome Institute"/>
            <person name="Min B."/>
            <person name="Sierra-Patev S."/>
            <person name="Naranjo-Ortiz M."/>
            <person name="Looney B."/>
            <person name="Konkel Z."/>
            <person name="Slot J.C."/>
            <person name="Sakamoto Y."/>
            <person name="Steenwyk J.L."/>
            <person name="Rokas A."/>
            <person name="Carro J."/>
            <person name="Camarero S."/>
            <person name="Ferreira P."/>
            <person name="Molpeceres G."/>
            <person name="Ruiz-duenas F.J."/>
            <person name="Serrano A."/>
            <person name="Henrissat B."/>
            <person name="Drula E."/>
            <person name="Hughes K.W."/>
            <person name="Mata J.L."/>
            <person name="Ishikawa N.K."/>
            <person name="Vargas-Isla R."/>
            <person name="Ushijima S."/>
            <person name="Smith C.A."/>
            <person name="Ahrendt S."/>
            <person name="Andreopoulos W."/>
            <person name="He G."/>
            <person name="LaButti K."/>
            <person name="Lipzen A."/>
            <person name="Ng V."/>
            <person name="Riley R."/>
            <person name="Sandor L."/>
            <person name="Barry K."/>
            <person name="Martinez A.T."/>
            <person name="Xiao Y."/>
            <person name="Gibbons J.G."/>
            <person name="Terashima K."/>
            <person name="Hibbett D.S."/>
            <person name="Grigoriev I.V."/>
        </authorList>
    </citation>
    <scope>NUCLEOTIDE SEQUENCE</scope>
    <source>
        <strain evidence="1">ET3784</strain>
    </source>
</reference>
<dbReference type="SUPFAM" id="SSF52047">
    <property type="entry name" value="RNI-like"/>
    <property type="match status" value="1"/>
</dbReference>
<accession>A0AA38JC37</accession>
<comment type="caution">
    <text evidence="1">The sequence shown here is derived from an EMBL/GenBank/DDBJ whole genome shotgun (WGS) entry which is preliminary data.</text>
</comment>
<organism evidence="1 2">
    <name type="scientific">Lentinula guzmanii</name>
    <dbReference type="NCBI Taxonomy" id="2804957"/>
    <lineage>
        <taxon>Eukaryota</taxon>
        <taxon>Fungi</taxon>
        <taxon>Dikarya</taxon>
        <taxon>Basidiomycota</taxon>
        <taxon>Agaricomycotina</taxon>
        <taxon>Agaricomycetes</taxon>
        <taxon>Agaricomycetidae</taxon>
        <taxon>Agaricales</taxon>
        <taxon>Marasmiineae</taxon>
        <taxon>Omphalotaceae</taxon>
        <taxon>Lentinula</taxon>
    </lineage>
</organism>
<evidence type="ECO:0000313" key="1">
    <source>
        <dbReference type="EMBL" id="KAJ3719059.1"/>
    </source>
</evidence>
<dbReference type="Proteomes" id="UP001176059">
    <property type="component" value="Unassembled WGS sequence"/>
</dbReference>
<evidence type="ECO:0000313" key="2">
    <source>
        <dbReference type="Proteomes" id="UP001176059"/>
    </source>
</evidence>
<sequence length="496" mass="56494">MSSLPLLSVFFMLHEIFRRLYELLLPLGRRDISWSSTFLDFAHFPSLLLRNFTVMRRPPPSFPDLPVEVLMEIFQFATYLHDSESILPLDPFIPQQISHNALGPNTALSTVRTKCALVLVCRSWRNVAIPLLYRHLVIRSPRRAALLLSSLTSRLPTPVGTAPSDYGRFARHLEIHTHSRGSDTYNFLLTICRVIQRCPNLRILSGSWNHALPSGFRQSISQMCGSNVRELLWSELYPNYLELAKFMTDFQNLQVLDLSRVTSAYDKSTPLSLPLVQALIISTHAGSVSLATSISMPKLHTLVLRLEIQKLDSKCSNYLKSFLKIRGVALKTLHILPLMGDQNALEDFHILFEDCSCLETVTFHVNSTPTFQHPSVRRIGICGLNSDAFEHSKTTNGNTCLRTLADRSLYPCLETVRTVDYLVENHTSSLDHFIWWSEQFEHRGVDFQDGAGVVWMYNETQDVQCADGVPSNGYRYVWKGENSRFFSIQSTHFVVQ</sequence>
<gene>
    <name evidence="1" type="ORF">DFJ43DRAFT_1097816</name>
</gene>
<dbReference type="EMBL" id="JANVFO010000067">
    <property type="protein sequence ID" value="KAJ3719059.1"/>
    <property type="molecule type" value="Genomic_DNA"/>
</dbReference>
<protein>
    <recommendedName>
        <fullName evidence="3">F-box domain-containing protein</fullName>
    </recommendedName>
</protein>
<evidence type="ECO:0008006" key="3">
    <source>
        <dbReference type="Google" id="ProtNLM"/>
    </source>
</evidence>
<dbReference type="AlphaFoldDB" id="A0AA38JC37"/>
<keyword evidence="2" id="KW-1185">Reference proteome</keyword>
<proteinExistence type="predicted"/>
<reference evidence="1" key="2">
    <citation type="journal article" date="2023" name="Proc. Natl. Acad. Sci. U.S.A.">
        <title>A global phylogenomic analysis of the shiitake genus Lentinula.</title>
        <authorList>
            <person name="Sierra-Patev S."/>
            <person name="Min B."/>
            <person name="Naranjo-Ortiz M."/>
            <person name="Looney B."/>
            <person name="Konkel Z."/>
            <person name="Slot J.C."/>
            <person name="Sakamoto Y."/>
            <person name="Steenwyk J.L."/>
            <person name="Rokas A."/>
            <person name="Carro J."/>
            <person name="Camarero S."/>
            <person name="Ferreira P."/>
            <person name="Molpeceres G."/>
            <person name="Ruiz-Duenas F.J."/>
            <person name="Serrano A."/>
            <person name="Henrissat B."/>
            <person name="Drula E."/>
            <person name="Hughes K.W."/>
            <person name="Mata J.L."/>
            <person name="Ishikawa N.K."/>
            <person name="Vargas-Isla R."/>
            <person name="Ushijima S."/>
            <person name="Smith C.A."/>
            <person name="Donoghue J."/>
            <person name="Ahrendt S."/>
            <person name="Andreopoulos W."/>
            <person name="He G."/>
            <person name="LaButti K."/>
            <person name="Lipzen A."/>
            <person name="Ng V."/>
            <person name="Riley R."/>
            <person name="Sandor L."/>
            <person name="Barry K."/>
            <person name="Martinez A.T."/>
            <person name="Xiao Y."/>
            <person name="Gibbons J.G."/>
            <person name="Terashima K."/>
            <person name="Grigoriev I.V."/>
            <person name="Hibbett D."/>
        </authorList>
    </citation>
    <scope>NUCLEOTIDE SEQUENCE</scope>
    <source>
        <strain evidence="1">ET3784</strain>
    </source>
</reference>
<name>A0AA38JC37_9AGAR</name>